<accession>A0A9X2J6F8</accession>
<name>A0A9X2J6F8_9GAMM</name>
<dbReference type="InterPro" id="IPR002781">
    <property type="entry name" value="TM_pro_TauE-like"/>
</dbReference>
<gene>
    <name evidence="9" type="ORF">MO867_13605</name>
</gene>
<keyword evidence="6 8" id="KW-1133">Transmembrane helix</keyword>
<dbReference type="Pfam" id="PF01925">
    <property type="entry name" value="TauE"/>
    <property type="match status" value="1"/>
</dbReference>
<evidence type="ECO:0000256" key="7">
    <source>
        <dbReference type="ARBA" id="ARBA00023136"/>
    </source>
</evidence>
<keyword evidence="4 8" id="KW-1003">Cell membrane</keyword>
<evidence type="ECO:0000313" key="10">
    <source>
        <dbReference type="Proteomes" id="UP001139028"/>
    </source>
</evidence>
<dbReference type="GO" id="GO:0005886">
    <property type="term" value="C:plasma membrane"/>
    <property type="evidence" value="ECO:0007669"/>
    <property type="project" value="UniProtKB-SubCell"/>
</dbReference>
<comment type="caution">
    <text evidence="9">The sequence shown here is derived from an EMBL/GenBank/DDBJ whole genome shotgun (WGS) entry which is preliminary data.</text>
</comment>
<dbReference type="Proteomes" id="UP001139028">
    <property type="component" value="Unassembled WGS sequence"/>
</dbReference>
<comment type="subcellular location">
    <subcellularLocation>
        <location evidence="1 8">Cell membrane</location>
        <topology evidence="1 8">Multi-pass membrane protein</topology>
    </subcellularLocation>
</comment>
<evidence type="ECO:0000256" key="2">
    <source>
        <dbReference type="ARBA" id="ARBA00009142"/>
    </source>
</evidence>
<feature type="transmembrane region" description="Helical" evidence="8">
    <location>
        <begin position="194"/>
        <end position="220"/>
    </location>
</feature>
<reference evidence="9" key="1">
    <citation type="journal article" date="2022" name="Arch. Microbiol.">
        <title>Microbulbifer okhotskensis sp. nov., isolated from a deep bottom sediment of the Okhotsk Sea.</title>
        <authorList>
            <person name="Romanenko L."/>
            <person name="Kurilenko V."/>
            <person name="Otstavnykh N."/>
            <person name="Velansky P."/>
            <person name="Isaeva M."/>
            <person name="Mikhailov V."/>
        </authorList>
    </citation>
    <scope>NUCLEOTIDE SEQUENCE</scope>
    <source>
        <strain evidence="9">OS29</strain>
    </source>
</reference>
<organism evidence="9 10">
    <name type="scientific">Microbulbifer okhotskensis</name>
    <dbReference type="NCBI Taxonomy" id="2926617"/>
    <lineage>
        <taxon>Bacteria</taxon>
        <taxon>Pseudomonadati</taxon>
        <taxon>Pseudomonadota</taxon>
        <taxon>Gammaproteobacteria</taxon>
        <taxon>Cellvibrionales</taxon>
        <taxon>Microbulbiferaceae</taxon>
        <taxon>Microbulbifer</taxon>
    </lineage>
</organism>
<protein>
    <recommendedName>
        <fullName evidence="8">Probable membrane transporter protein</fullName>
    </recommendedName>
</protein>
<feature type="transmembrane region" description="Helical" evidence="8">
    <location>
        <begin position="12"/>
        <end position="40"/>
    </location>
</feature>
<evidence type="ECO:0000256" key="5">
    <source>
        <dbReference type="ARBA" id="ARBA00022692"/>
    </source>
</evidence>
<dbReference type="InterPro" id="IPR052017">
    <property type="entry name" value="TSUP"/>
</dbReference>
<dbReference type="RefSeq" id="WP_252469474.1">
    <property type="nucleotide sequence ID" value="NZ_JALBWM010000060.1"/>
</dbReference>
<keyword evidence="3" id="KW-0813">Transport</keyword>
<evidence type="ECO:0000256" key="4">
    <source>
        <dbReference type="ARBA" id="ARBA00022475"/>
    </source>
</evidence>
<keyword evidence="7 8" id="KW-0472">Membrane</keyword>
<evidence type="ECO:0000256" key="1">
    <source>
        <dbReference type="ARBA" id="ARBA00004651"/>
    </source>
</evidence>
<dbReference type="EMBL" id="JALBWM010000060">
    <property type="protein sequence ID" value="MCO1335369.1"/>
    <property type="molecule type" value="Genomic_DNA"/>
</dbReference>
<sequence length="260" mass="27812">MELASISIELMGVLFFVAVIAGLLDTLAGGGGLITVPALILSGVPPLTVLGTNKLQGSIGTATATYMMIKSNKISWYGVKPLMLPAFTGAAIGTIVVQFINTDILSFIIPAILLFIAVYFLLSPSLTPNNDKPKISNEKYKYGVIPLIGYYDGMFGPGTGSFFTLSGIACRSHDLLTSTAVAKPLNLSTNLASLTIFLFAGHILWVVGILMMIGQAIGAWLGAHCLFKINPAYLRGLVVLMCSGMLLKYTHSMEWIKFIQ</sequence>
<comment type="similarity">
    <text evidence="2 8">Belongs to the 4-toluene sulfonate uptake permease (TSUP) (TC 2.A.102) family.</text>
</comment>
<feature type="transmembrane region" description="Helical" evidence="8">
    <location>
        <begin position="74"/>
        <end position="97"/>
    </location>
</feature>
<evidence type="ECO:0000256" key="8">
    <source>
        <dbReference type="RuleBase" id="RU363041"/>
    </source>
</evidence>
<keyword evidence="5 8" id="KW-0812">Transmembrane</keyword>
<feature type="transmembrane region" description="Helical" evidence="8">
    <location>
        <begin position="104"/>
        <end position="122"/>
    </location>
</feature>
<dbReference type="AlphaFoldDB" id="A0A9X2J6F8"/>
<dbReference type="PANTHER" id="PTHR30269">
    <property type="entry name" value="TRANSMEMBRANE PROTEIN YFCA"/>
    <property type="match status" value="1"/>
</dbReference>
<evidence type="ECO:0000256" key="3">
    <source>
        <dbReference type="ARBA" id="ARBA00022448"/>
    </source>
</evidence>
<keyword evidence="10" id="KW-1185">Reference proteome</keyword>
<dbReference type="PANTHER" id="PTHR30269:SF0">
    <property type="entry name" value="MEMBRANE TRANSPORTER PROTEIN YFCA-RELATED"/>
    <property type="match status" value="1"/>
</dbReference>
<proteinExistence type="inferred from homology"/>
<evidence type="ECO:0000313" key="9">
    <source>
        <dbReference type="EMBL" id="MCO1335369.1"/>
    </source>
</evidence>
<evidence type="ECO:0000256" key="6">
    <source>
        <dbReference type="ARBA" id="ARBA00022989"/>
    </source>
</evidence>